<dbReference type="Pfam" id="PF05699">
    <property type="entry name" value="Dimer_Tnp_hAT"/>
    <property type="match status" value="1"/>
</dbReference>
<sequence length="144" mass="17064">ISIILNLRYKLKLLEYFFLKLYGSSSSIKIKNIKKLCYSLFEEYQAKIKRIVNFSTSRTNVNESNLDNLNIRNFLSDYDAFVNDTIKTQTKSEIEFYLKEKVLLVSATFDILGWWKTNGIKYPIFQKIVKDGNLNFNRGFRIYI</sequence>
<keyword evidence="3" id="KW-1185">Reference proteome</keyword>
<dbReference type="AlphaFoldDB" id="A0A151UBL5"/>
<dbReference type="Proteomes" id="UP000075243">
    <property type="component" value="Chromosome 1"/>
</dbReference>
<dbReference type="Gramene" id="C.cajan_20285.t">
    <property type="protein sequence ID" value="C.cajan_20285.t.cds1"/>
    <property type="gene ID" value="C.cajan_20285"/>
</dbReference>
<feature type="domain" description="HAT C-terminal dimerisation" evidence="1">
    <location>
        <begin position="93"/>
        <end position="131"/>
    </location>
</feature>
<dbReference type="EMBL" id="CM003603">
    <property type="protein sequence ID" value="KYP76638.1"/>
    <property type="molecule type" value="Genomic_DNA"/>
</dbReference>
<evidence type="ECO:0000259" key="1">
    <source>
        <dbReference type="Pfam" id="PF05699"/>
    </source>
</evidence>
<protein>
    <submittedName>
        <fullName evidence="2">AC transposase</fullName>
    </submittedName>
</protein>
<dbReference type="InterPro" id="IPR012337">
    <property type="entry name" value="RNaseH-like_sf"/>
</dbReference>
<accession>A0A151UBL5</accession>
<reference evidence="2 3" key="1">
    <citation type="journal article" date="2012" name="Nat. Biotechnol.">
        <title>Draft genome sequence of pigeonpea (Cajanus cajan), an orphan legume crop of resource-poor farmers.</title>
        <authorList>
            <person name="Varshney R.K."/>
            <person name="Chen W."/>
            <person name="Li Y."/>
            <person name="Bharti A.K."/>
            <person name="Saxena R.K."/>
            <person name="Schlueter J.A."/>
            <person name="Donoghue M.T."/>
            <person name="Azam S."/>
            <person name="Fan G."/>
            <person name="Whaley A.M."/>
            <person name="Farmer A.D."/>
            <person name="Sheridan J."/>
            <person name="Iwata A."/>
            <person name="Tuteja R."/>
            <person name="Penmetsa R.V."/>
            <person name="Wu W."/>
            <person name="Upadhyaya H.D."/>
            <person name="Yang S.P."/>
            <person name="Shah T."/>
            <person name="Saxena K.B."/>
            <person name="Michael T."/>
            <person name="McCombie W.R."/>
            <person name="Yang B."/>
            <person name="Zhang G."/>
            <person name="Yang H."/>
            <person name="Wang J."/>
            <person name="Spillane C."/>
            <person name="Cook D.R."/>
            <person name="May G.D."/>
            <person name="Xu X."/>
            <person name="Jackson S.A."/>
        </authorList>
    </citation>
    <scope>NUCLEOTIDE SEQUENCE [LARGE SCALE GENOMIC DNA]</scope>
    <source>
        <strain evidence="3">cv. Asha</strain>
    </source>
</reference>
<dbReference type="PANTHER" id="PTHR23272">
    <property type="entry name" value="BED FINGER-RELATED"/>
    <property type="match status" value="1"/>
</dbReference>
<proteinExistence type="predicted"/>
<name>A0A151UBL5_CAJCA</name>
<evidence type="ECO:0000313" key="3">
    <source>
        <dbReference type="Proteomes" id="UP000075243"/>
    </source>
</evidence>
<evidence type="ECO:0000313" key="2">
    <source>
        <dbReference type="EMBL" id="KYP76638.1"/>
    </source>
</evidence>
<dbReference type="SUPFAM" id="SSF53098">
    <property type="entry name" value="Ribonuclease H-like"/>
    <property type="match status" value="1"/>
</dbReference>
<dbReference type="GO" id="GO:0046983">
    <property type="term" value="F:protein dimerization activity"/>
    <property type="evidence" value="ECO:0007669"/>
    <property type="project" value="InterPro"/>
</dbReference>
<dbReference type="InterPro" id="IPR008906">
    <property type="entry name" value="HATC_C_dom"/>
</dbReference>
<organism evidence="2 3">
    <name type="scientific">Cajanus cajan</name>
    <name type="common">Pigeon pea</name>
    <name type="synonym">Cajanus indicus</name>
    <dbReference type="NCBI Taxonomy" id="3821"/>
    <lineage>
        <taxon>Eukaryota</taxon>
        <taxon>Viridiplantae</taxon>
        <taxon>Streptophyta</taxon>
        <taxon>Embryophyta</taxon>
        <taxon>Tracheophyta</taxon>
        <taxon>Spermatophyta</taxon>
        <taxon>Magnoliopsida</taxon>
        <taxon>eudicotyledons</taxon>
        <taxon>Gunneridae</taxon>
        <taxon>Pentapetalae</taxon>
        <taxon>rosids</taxon>
        <taxon>fabids</taxon>
        <taxon>Fabales</taxon>
        <taxon>Fabaceae</taxon>
        <taxon>Papilionoideae</taxon>
        <taxon>50 kb inversion clade</taxon>
        <taxon>NPAAA clade</taxon>
        <taxon>indigoferoid/millettioid clade</taxon>
        <taxon>Phaseoleae</taxon>
        <taxon>Cajanus</taxon>
    </lineage>
</organism>
<feature type="non-terminal residue" evidence="2">
    <location>
        <position position="1"/>
    </location>
</feature>
<gene>
    <name evidence="2" type="ORF">KK1_020889</name>
</gene>
<dbReference type="PANTHER" id="PTHR23272:SF179">
    <property type="entry name" value="ZINC FINGER BED DOMAIN-CONTAINING PROTEIN RICESLEEPER 2-LIKE ISOFORM X1"/>
    <property type="match status" value="1"/>
</dbReference>